<keyword evidence="2" id="KW-1185">Reference proteome</keyword>
<accession>A0A4Y2QJH9</accession>
<sequence>MTFDSNGEGVKEFINNNSQHSFITVTNASKSMNVTSITDDANRNSFVFRIHPINSIFTGEALTICQAIDDLTIPEKTLMIFTDGLSALQAPSHTNIFLGIKRRNVS</sequence>
<evidence type="ECO:0000313" key="2">
    <source>
        <dbReference type="Proteomes" id="UP000499080"/>
    </source>
</evidence>
<evidence type="ECO:0000313" key="1">
    <source>
        <dbReference type="EMBL" id="GBN63426.1"/>
    </source>
</evidence>
<dbReference type="AlphaFoldDB" id="A0A4Y2QJH9"/>
<reference evidence="1 2" key="1">
    <citation type="journal article" date="2019" name="Sci. Rep.">
        <title>Orb-weaving spider Araneus ventricosus genome elucidates the spidroin gene catalogue.</title>
        <authorList>
            <person name="Kono N."/>
            <person name="Nakamura H."/>
            <person name="Ohtoshi R."/>
            <person name="Moran D.A.P."/>
            <person name="Shinohara A."/>
            <person name="Yoshida Y."/>
            <person name="Fujiwara M."/>
            <person name="Mori M."/>
            <person name="Tomita M."/>
            <person name="Arakawa K."/>
        </authorList>
    </citation>
    <scope>NUCLEOTIDE SEQUENCE [LARGE SCALE GENOMIC DNA]</scope>
</reference>
<dbReference type="EMBL" id="BGPR01014038">
    <property type="protein sequence ID" value="GBN63426.1"/>
    <property type="molecule type" value="Genomic_DNA"/>
</dbReference>
<comment type="caution">
    <text evidence="1">The sequence shown here is derived from an EMBL/GenBank/DDBJ whole genome shotgun (WGS) entry which is preliminary data.</text>
</comment>
<organism evidence="1 2">
    <name type="scientific">Araneus ventricosus</name>
    <name type="common">Orbweaver spider</name>
    <name type="synonym">Epeira ventricosa</name>
    <dbReference type="NCBI Taxonomy" id="182803"/>
    <lineage>
        <taxon>Eukaryota</taxon>
        <taxon>Metazoa</taxon>
        <taxon>Ecdysozoa</taxon>
        <taxon>Arthropoda</taxon>
        <taxon>Chelicerata</taxon>
        <taxon>Arachnida</taxon>
        <taxon>Araneae</taxon>
        <taxon>Araneomorphae</taxon>
        <taxon>Entelegynae</taxon>
        <taxon>Araneoidea</taxon>
        <taxon>Araneidae</taxon>
        <taxon>Araneus</taxon>
    </lineage>
</organism>
<proteinExistence type="predicted"/>
<gene>
    <name evidence="1" type="ORF">AVEN_146576_1</name>
</gene>
<dbReference type="Proteomes" id="UP000499080">
    <property type="component" value="Unassembled WGS sequence"/>
</dbReference>
<protein>
    <submittedName>
        <fullName evidence="1">Uncharacterized protein</fullName>
    </submittedName>
</protein>
<dbReference type="OrthoDB" id="6614157at2759"/>
<name>A0A4Y2QJH9_ARAVE</name>